<organism evidence="1 2">
    <name type="scientific">Dioscorea alata</name>
    <name type="common">Purple yam</name>
    <dbReference type="NCBI Taxonomy" id="55571"/>
    <lineage>
        <taxon>Eukaryota</taxon>
        <taxon>Viridiplantae</taxon>
        <taxon>Streptophyta</taxon>
        <taxon>Embryophyta</taxon>
        <taxon>Tracheophyta</taxon>
        <taxon>Spermatophyta</taxon>
        <taxon>Magnoliopsida</taxon>
        <taxon>Liliopsida</taxon>
        <taxon>Dioscoreales</taxon>
        <taxon>Dioscoreaceae</taxon>
        <taxon>Dioscorea</taxon>
    </lineage>
</organism>
<dbReference type="EMBL" id="CM037025">
    <property type="protein sequence ID" value="KAH7661262.1"/>
    <property type="molecule type" value="Genomic_DNA"/>
</dbReference>
<comment type="caution">
    <text evidence="1">The sequence shown here is derived from an EMBL/GenBank/DDBJ whole genome shotgun (WGS) entry which is preliminary data.</text>
</comment>
<proteinExistence type="predicted"/>
<sequence length="133" mass="15159">MEPVKKRNLSKFKKICVFCYSSARKKNIYQDAIINLGKELITSVIVEEVKPVINMHHRKVEMARLPNVFIGLPGGSGILEELFEVIRLLNVDGYYNSLLSFIDQVLEEGFIKPNTQHIIISASNAKELLENQK</sequence>
<dbReference type="Proteomes" id="UP000827976">
    <property type="component" value="Chromosome 15"/>
</dbReference>
<keyword evidence="2" id="KW-1185">Reference proteome</keyword>
<protein>
    <submittedName>
        <fullName evidence="1">LOG family protein</fullName>
    </submittedName>
</protein>
<name>A0ACB7UL79_DIOAL</name>
<evidence type="ECO:0000313" key="2">
    <source>
        <dbReference type="Proteomes" id="UP000827976"/>
    </source>
</evidence>
<gene>
    <name evidence="1" type="ORF">IHE45_15G052300</name>
</gene>
<reference evidence="2" key="1">
    <citation type="journal article" date="2022" name="Nat. Commun.">
        <title>Chromosome evolution and the genetic basis of agronomically important traits in greater yam.</title>
        <authorList>
            <person name="Bredeson J.V."/>
            <person name="Lyons J.B."/>
            <person name="Oniyinde I.O."/>
            <person name="Okereke N.R."/>
            <person name="Kolade O."/>
            <person name="Nnabue I."/>
            <person name="Nwadili C.O."/>
            <person name="Hribova E."/>
            <person name="Parker M."/>
            <person name="Nwogha J."/>
            <person name="Shu S."/>
            <person name="Carlson J."/>
            <person name="Kariba R."/>
            <person name="Muthemba S."/>
            <person name="Knop K."/>
            <person name="Barton G.J."/>
            <person name="Sherwood A.V."/>
            <person name="Lopez-Montes A."/>
            <person name="Asiedu R."/>
            <person name="Jamnadass R."/>
            <person name="Muchugi A."/>
            <person name="Goodstein D."/>
            <person name="Egesi C.N."/>
            <person name="Featherston J."/>
            <person name="Asfaw A."/>
            <person name="Simpson G.G."/>
            <person name="Dolezel J."/>
            <person name="Hendre P.S."/>
            <person name="Van Deynze A."/>
            <person name="Kumar P.L."/>
            <person name="Obidiegwu J.E."/>
            <person name="Bhattacharjee R."/>
            <person name="Rokhsar D.S."/>
        </authorList>
    </citation>
    <scope>NUCLEOTIDE SEQUENCE [LARGE SCALE GENOMIC DNA]</scope>
    <source>
        <strain evidence="2">cv. TDa95/00328</strain>
    </source>
</reference>
<evidence type="ECO:0000313" key="1">
    <source>
        <dbReference type="EMBL" id="KAH7661262.1"/>
    </source>
</evidence>
<accession>A0ACB7UL79</accession>